<sequence length="271" mass="30717">MKKRSIVLILILTFSYIALYSQKLPTIQSKYLQAPKNVKIDGRPDEYEVLGAYNKFNRFYYAISNDDNALYLMVKVDDNKTMRKLVNGGITLRIAPEKASLKEAGAITFPKFLVHEKPLFMTFSYQPKILAENEGDQEQEAKRRSYIDLLGTRLKLIGLRNVKDVQDSVVSIYNDQGVKAAISFDRNLSCCLELALPLRLLNFDLRSEKSFQYQLQLNGLAVNGSDVRQAPRGDMLVYTRSDGMIQEIGQGSATLDLAYPTSFKGLIHLKK</sequence>
<comment type="caution">
    <text evidence="1">The sequence shown here is derived from an EMBL/GenBank/DDBJ whole genome shotgun (WGS) entry which is preliminary data.</text>
</comment>
<organism evidence="1 2">
    <name type="scientific">Mucilaginibacter myungsuensis</name>
    <dbReference type="NCBI Taxonomy" id="649104"/>
    <lineage>
        <taxon>Bacteria</taxon>
        <taxon>Pseudomonadati</taxon>
        <taxon>Bacteroidota</taxon>
        <taxon>Sphingobacteriia</taxon>
        <taxon>Sphingobacteriales</taxon>
        <taxon>Sphingobacteriaceae</taxon>
        <taxon>Mucilaginibacter</taxon>
    </lineage>
</organism>
<reference evidence="1" key="1">
    <citation type="submission" date="2020-10" db="EMBL/GenBank/DDBJ databases">
        <title>Mucilaginibacter mali sp. nov., isolated from rhizosphere soil of apple orchard.</title>
        <authorList>
            <person name="Lee J.-S."/>
            <person name="Kim H.S."/>
            <person name="Kim J.-S."/>
        </authorList>
    </citation>
    <scope>NUCLEOTIDE SEQUENCE</scope>
    <source>
        <strain evidence="1">KCTC 22746</strain>
    </source>
</reference>
<dbReference type="AlphaFoldDB" id="A0A929L1L0"/>
<accession>A0A929L1L0</accession>
<protein>
    <submittedName>
        <fullName evidence="1">Uncharacterized protein</fullName>
    </submittedName>
</protein>
<evidence type="ECO:0000313" key="2">
    <source>
        <dbReference type="Proteomes" id="UP000622475"/>
    </source>
</evidence>
<proteinExistence type="predicted"/>
<dbReference type="RefSeq" id="WP_194113187.1">
    <property type="nucleotide sequence ID" value="NZ_JADFFL010000008.1"/>
</dbReference>
<keyword evidence="2" id="KW-1185">Reference proteome</keyword>
<dbReference type="EMBL" id="JADFFL010000008">
    <property type="protein sequence ID" value="MBE9663938.1"/>
    <property type="molecule type" value="Genomic_DNA"/>
</dbReference>
<gene>
    <name evidence="1" type="ORF">IRJ16_18790</name>
</gene>
<name>A0A929L1L0_9SPHI</name>
<dbReference type="Proteomes" id="UP000622475">
    <property type="component" value="Unassembled WGS sequence"/>
</dbReference>
<evidence type="ECO:0000313" key="1">
    <source>
        <dbReference type="EMBL" id="MBE9663938.1"/>
    </source>
</evidence>